<dbReference type="AlphaFoldDB" id="A0A9J6QW39"/>
<feature type="transmembrane region" description="Helical" evidence="1">
    <location>
        <begin position="294"/>
        <end position="313"/>
    </location>
</feature>
<gene>
    <name evidence="2" type="ORF">OBO34_10165</name>
</gene>
<feature type="transmembrane region" description="Helical" evidence="1">
    <location>
        <begin position="352"/>
        <end position="371"/>
    </location>
</feature>
<feature type="transmembrane region" description="Helical" evidence="1">
    <location>
        <begin position="61"/>
        <end position="84"/>
    </location>
</feature>
<reference evidence="2" key="1">
    <citation type="submission" date="2022-09" db="EMBL/GenBank/DDBJ databases">
        <title>Culturomic study of gut microbiota in children with autism spectrum disorder.</title>
        <authorList>
            <person name="Efimov B.A."/>
            <person name="Chaplin A.V."/>
            <person name="Sokolova S.R."/>
            <person name="Pikina A.P."/>
            <person name="Korzhanova M."/>
            <person name="Belova V."/>
            <person name="Korostin D."/>
        </authorList>
    </citation>
    <scope>NUCLEOTIDE SEQUENCE</scope>
    <source>
        <strain evidence="2">ASD5510</strain>
    </source>
</reference>
<feature type="transmembrane region" description="Helical" evidence="1">
    <location>
        <begin position="20"/>
        <end position="41"/>
    </location>
</feature>
<sequence length="694" mass="77857">MKTSYFSLSAPMIKENFRRFWALPVVAFLAYLVAGIVPILANYKHEGRLAGFINPLLNQAYPFYAALSLLVPVIAASLVFRYLYSRSSATIMHALPFTRNRLFNTNVLSGLLFSTLPVILTGIVLLFLAKPVYFSKTTSYMQELGSINESAILSHMNVFSHHLVLCWIGQTLLTVLCVYAISVFAAVLSGSGIIQFFTAIGFNFLATTFMTMLTYYFSAFLFGYVTGDSMQALITSLSPFTGLTNPSVVTPSTPLIMVYLAGSLILLSLSSLFYQKRKLERTQKAFVFRGMDTAACFLLTFFGMTLAGLVLFSSQSAKWITYAGFAGGGLVAFLISRMVVKKSLHIFDLAALKAFAAYAAVAILFLCVLIFDWTGYENRIPDTALVSKVAVDDASLRESDPRFDPSYFKGGRKTAQEIYQTPGNIQAIAALHRDILSAYSQKMPTAEDGLVFGVHYYKDGVDLQRSYLVDESFFCSNASYKKIYESSEYKNLYLASNLKRLNKGELSVYSSFSYEDIQINEHERKSFLKCLDADFLDRTYEEQLDKKRPCASVCLTFKTLVPGNGYTVDGVNLNLLDTDTRTLKWLDEHKSLRSLRPTADDVKEIQVYVCDPSKRKKALEELSMLEPKYSSYFKKAAVLKDPKQIQTVLDTCEVNPDIFICEITFKKNTVFDGEEVTFYYSLESAPSFLKELIN</sequence>
<dbReference type="Proteomes" id="UP001065549">
    <property type="component" value="Unassembled WGS sequence"/>
</dbReference>
<feature type="transmembrane region" description="Helical" evidence="1">
    <location>
        <begin position="200"/>
        <end position="225"/>
    </location>
</feature>
<evidence type="ECO:0000256" key="1">
    <source>
        <dbReference type="SAM" id="Phobius"/>
    </source>
</evidence>
<dbReference type="RefSeq" id="WP_253021121.1">
    <property type="nucleotide sequence ID" value="NZ_JAOSHN010000004.1"/>
</dbReference>
<keyword evidence="3" id="KW-1185">Reference proteome</keyword>
<accession>A0A9J6QW39</accession>
<evidence type="ECO:0000313" key="2">
    <source>
        <dbReference type="EMBL" id="MCU7378718.1"/>
    </source>
</evidence>
<feature type="transmembrane region" description="Helical" evidence="1">
    <location>
        <begin position="105"/>
        <end position="129"/>
    </location>
</feature>
<proteinExistence type="predicted"/>
<keyword evidence="1" id="KW-1133">Transmembrane helix</keyword>
<feature type="transmembrane region" description="Helical" evidence="1">
    <location>
        <begin position="319"/>
        <end position="340"/>
    </location>
</feature>
<feature type="transmembrane region" description="Helical" evidence="1">
    <location>
        <begin position="256"/>
        <end position="274"/>
    </location>
</feature>
<name>A0A9J6QW39_9FIRM</name>
<keyword evidence="1" id="KW-0812">Transmembrane</keyword>
<dbReference type="EMBL" id="JAOSHN010000004">
    <property type="protein sequence ID" value="MCU7378718.1"/>
    <property type="molecule type" value="Genomic_DNA"/>
</dbReference>
<comment type="caution">
    <text evidence="2">The sequence shown here is derived from an EMBL/GenBank/DDBJ whole genome shotgun (WGS) entry which is preliminary data.</text>
</comment>
<feature type="transmembrane region" description="Helical" evidence="1">
    <location>
        <begin position="162"/>
        <end position="188"/>
    </location>
</feature>
<evidence type="ECO:0000313" key="3">
    <source>
        <dbReference type="Proteomes" id="UP001065549"/>
    </source>
</evidence>
<protein>
    <submittedName>
        <fullName evidence="2">Uncharacterized protein</fullName>
    </submittedName>
</protein>
<keyword evidence="1" id="KW-0472">Membrane</keyword>
<organism evidence="2 3">
    <name type="scientific">Hominibacterium faecale</name>
    <dbReference type="NCBI Taxonomy" id="2839743"/>
    <lineage>
        <taxon>Bacteria</taxon>
        <taxon>Bacillati</taxon>
        <taxon>Bacillota</taxon>
        <taxon>Clostridia</taxon>
        <taxon>Peptostreptococcales</taxon>
        <taxon>Anaerovoracaceae</taxon>
        <taxon>Hominibacterium</taxon>
    </lineage>
</organism>